<dbReference type="OrthoDB" id="1947591at2"/>
<feature type="signal peptide" evidence="1">
    <location>
        <begin position="1"/>
        <end position="24"/>
    </location>
</feature>
<dbReference type="EMBL" id="MJEH01000004">
    <property type="protein sequence ID" value="OEH94185.1"/>
    <property type="molecule type" value="Genomic_DNA"/>
</dbReference>
<organism evidence="2 3">
    <name type="scientific">Bacillus solimangrovi</name>
    <dbReference type="NCBI Taxonomy" id="1305675"/>
    <lineage>
        <taxon>Bacteria</taxon>
        <taxon>Bacillati</taxon>
        <taxon>Bacillota</taxon>
        <taxon>Bacilli</taxon>
        <taxon>Bacillales</taxon>
        <taxon>Bacillaceae</taxon>
        <taxon>Bacillus</taxon>
    </lineage>
</organism>
<dbReference type="STRING" id="1305675.BFG57_09035"/>
<evidence type="ECO:0000313" key="3">
    <source>
        <dbReference type="Proteomes" id="UP000095209"/>
    </source>
</evidence>
<evidence type="ECO:0000313" key="2">
    <source>
        <dbReference type="EMBL" id="OEH94185.1"/>
    </source>
</evidence>
<name>A0A1E5LJD3_9BACI</name>
<feature type="chain" id="PRO_5009181032" description="Peptidase MA-like domain-containing protein" evidence="1">
    <location>
        <begin position="25"/>
        <end position="295"/>
    </location>
</feature>
<protein>
    <recommendedName>
        <fullName evidence="4">Peptidase MA-like domain-containing protein</fullName>
    </recommendedName>
</protein>
<dbReference type="Proteomes" id="UP000095209">
    <property type="component" value="Unassembled WGS sequence"/>
</dbReference>
<dbReference type="PROSITE" id="PS51257">
    <property type="entry name" value="PROKAR_LIPOPROTEIN"/>
    <property type="match status" value="1"/>
</dbReference>
<dbReference type="AlphaFoldDB" id="A0A1E5LJD3"/>
<keyword evidence="1" id="KW-0732">Signal</keyword>
<evidence type="ECO:0008006" key="4">
    <source>
        <dbReference type="Google" id="ProtNLM"/>
    </source>
</evidence>
<dbReference type="RefSeq" id="WP_069715748.1">
    <property type="nucleotide sequence ID" value="NZ_MJEH01000004.1"/>
</dbReference>
<proteinExistence type="predicted"/>
<keyword evidence="3" id="KW-1185">Reference proteome</keyword>
<accession>A0A1E5LJD3</accession>
<evidence type="ECO:0000256" key="1">
    <source>
        <dbReference type="SAM" id="SignalP"/>
    </source>
</evidence>
<gene>
    <name evidence="2" type="ORF">BFG57_09035</name>
</gene>
<reference evidence="2 3" key="1">
    <citation type="submission" date="2016-08" db="EMBL/GenBank/DDBJ databases">
        <title>Genome of Bacillus solimangrovi GH2-4.</title>
        <authorList>
            <person name="Lim S."/>
            <person name="Kim B.-C."/>
        </authorList>
    </citation>
    <scope>NUCLEOTIDE SEQUENCE [LARGE SCALE GENOMIC DNA]</scope>
    <source>
        <strain evidence="2 3">GH2-4</strain>
    </source>
</reference>
<sequence length="295" mass="34981">MKKMIMSITILMLFLVSCSTPTHETEESVSMEETYKPEDEMYVHEYDRTFYIKNYARLTDEQLDRFKKDIYDAVLYLEERFHDRIDEKKYYISVDVGYKASNADGNSIHYYRYLEGRAGIIHELTHAMLGYQFGGYFTQEGLAVYIQNKYGEFGYPSSDISIHSLMSYFKENNKYIPLETLMNEELVSNFGGKYANEVLQWMAYTEAGSFTEYLIDEYGLEMFMQLYNQPELASKVEEVYKKPLSQLEEEWLNFIKKQSTEEVAKLFEIPYLKDINERLLKSNIHELINTYDWSS</sequence>
<comment type="caution">
    <text evidence="2">The sequence shown here is derived from an EMBL/GenBank/DDBJ whole genome shotgun (WGS) entry which is preliminary data.</text>
</comment>